<dbReference type="InterPro" id="IPR001792">
    <property type="entry name" value="Acylphosphatase-like_dom"/>
</dbReference>
<dbReference type="Proteomes" id="UP000005870">
    <property type="component" value="Chromosome"/>
</dbReference>
<dbReference type="Pfam" id="PF00708">
    <property type="entry name" value="Acylphosphatase"/>
    <property type="match status" value="1"/>
</dbReference>
<dbReference type="PANTHER" id="PTHR47268:SF4">
    <property type="entry name" value="ACYLPHOSPHATASE"/>
    <property type="match status" value="1"/>
</dbReference>
<protein>
    <recommendedName>
        <fullName evidence="3 5">acylphosphatase</fullName>
        <ecNumber evidence="2 5">3.6.1.7</ecNumber>
    </recommendedName>
</protein>
<dbReference type="GO" id="GO:0003998">
    <property type="term" value="F:acylphosphatase activity"/>
    <property type="evidence" value="ECO:0007669"/>
    <property type="project" value="UniProtKB-EC"/>
</dbReference>
<dbReference type="InterPro" id="IPR036046">
    <property type="entry name" value="Acylphosphatase-like_dom_sf"/>
</dbReference>
<dbReference type="AlphaFoldDB" id="G7US28"/>
<comment type="catalytic activity">
    <reaction evidence="4 5">
        <text>an acyl phosphate + H2O = a carboxylate + phosphate + H(+)</text>
        <dbReference type="Rhea" id="RHEA:14965"/>
        <dbReference type="ChEBI" id="CHEBI:15377"/>
        <dbReference type="ChEBI" id="CHEBI:15378"/>
        <dbReference type="ChEBI" id="CHEBI:29067"/>
        <dbReference type="ChEBI" id="CHEBI:43474"/>
        <dbReference type="ChEBI" id="CHEBI:59918"/>
        <dbReference type="EC" id="3.6.1.7"/>
    </reaction>
</comment>
<sequence length="89" mass="9702">MKTAARFLVSGRVQGVSFRAGTRQQAQALGLDGIARNLEDGRVEVIVHGEAAAIDTLAQWLQHGPPNARVERIRRERWLAPVEAGFSVA</sequence>
<keyword evidence="9" id="KW-1185">Reference proteome</keyword>
<dbReference type="InterPro" id="IPR017968">
    <property type="entry name" value="Acylphosphatase_CS"/>
</dbReference>
<proteinExistence type="inferred from homology"/>
<gene>
    <name evidence="8" type="ordered locus">DSC_12960</name>
</gene>
<reference evidence="8 9" key="1">
    <citation type="journal article" date="2012" name="J. Bacteriol.">
        <title>Complete Genome Sequence of the BTEX-Degrading Bacterium Pseudoxanthomonas spadix BD-a59.</title>
        <authorList>
            <person name="Lee S.H."/>
            <person name="Jin H.M."/>
            <person name="Lee H.J."/>
            <person name="Kim J.M."/>
            <person name="Jeon C.O."/>
        </authorList>
    </citation>
    <scope>NUCLEOTIDE SEQUENCE [LARGE SCALE GENOMIC DNA]</scope>
    <source>
        <strain evidence="8 9">BD-a59</strain>
    </source>
</reference>
<dbReference type="OrthoDB" id="5295388at2"/>
<organism evidence="8 9">
    <name type="scientific">Pseudoxanthomonas spadix (strain BD-a59)</name>
    <dbReference type="NCBI Taxonomy" id="1045855"/>
    <lineage>
        <taxon>Bacteria</taxon>
        <taxon>Pseudomonadati</taxon>
        <taxon>Pseudomonadota</taxon>
        <taxon>Gammaproteobacteria</taxon>
        <taxon>Lysobacterales</taxon>
        <taxon>Lysobacteraceae</taxon>
        <taxon>Pseudoxanthomonas</taxon>
    </lineage>
</organism>
<keyword evidence="5" id="KW-0378">Hydrolase</keyword>
<feature type="active site" evidence="5">
    <location>
        <position position="37"/>
    </location>
</feature>
<dbReference type="Gene3D" id="3.30.70.100">
    <property type="match status" value="1"/>
</dbReference>
<evidence type="ECO:0000313" key="8">
    <source>
        <dbReference type="EMBL" id="AER57236.1"/>
    </source>
</evidence>
<dbReference type="InterPro" id="IPR020456">
    <property type="entry name" value="Acylphosphatase"/>
</dbReference>
<evidence type="ECO:0000259" key="7">
    <source>
        <dbReference type="PROSITE" id="PS51160"/>
    </source>
</evidence>
<feature type="active site" evidence="5">
    <location>
        <position position="19"/>
    </location>
</feature>
<comment type="similarity">
    <text evidence="1 6">Belongs to the acylphosphatase family.</text>
</comment>
<accession>G7US28</accession>
<dbReference type="EC" id="3.6.1.7" evidence="2 5"/>
<dbReference type="EMBL" id="CP003093">
    <property type="protein sequence ID" value="AER57236.1"/>
    <property type="molecule type" value="Genomic_DNA"/>
</dbReference>
<evidence type="ECO:0000256" key="1">
    <source>
        <dbReference type="ARBA" id="ARBA00005614"/>
    </source>
</evidence>
<name>G7US28_PSEUP</name>
<dbReference type="PROSITE" id="PS51160">
    <property type="entry name" value="ACYLPHOSPHATASE_3"/>
    <property type="match status" value="1"/>
</dbReference>
<evidence type="ECO:0000256" key="2">
    <source>
        <dbReference type="ARBA" id="ARBA00012150"/>
    </source>
</evidence>
<dbReference type="eggNOG" id="COG1254">
    <property type="taxonomic scope" value="Bacteria"/>
</dbReference>
<feature type="domain" description="Acylphosphatase-like" evidence="7">
    <location>
        <begin position="4"/>
        <end position="89"/>
    </location>
</feature>
<dbReference type="RefSeq" id="WP_014161409.1">
    <property type="nucleotide sequence ID" value="NC_016147.2"/>
</dbReference>
<evidence type="ECO:0000256" key="6">
    <source>
        <dbReference type="RuleBase" id="RU004168"/>
    </source>
</evidence>
<evidence type="ECO:0000256" key="4">
    <source>
        <dbReference type="ARBA" id="ARBA00047645"/>
    </source>
</evidence>
<dbReference type="STRING" id="1045855.DSC_12960"/>
<dbReference type="PROSITE" id="PS00150">
    <property type="entry name" value="ACYLPHOSPHATASE_1"/>
    <property type="match status" value="1"/>
</dbReference>
<evidence type="ECO:0000256" key="3">
    <source>
        <dbReference type="ARBA" id="ARBA00015991"/>
    </source>
</evidence>
<dbReference type="KEGG" id="psd:DSC_12960"/>
<dbReference type="HOGENOM" id="CLU_141932_1_3_6"/>
<dbReference type="SUPFAM" id="SSF54975">
    <property type="entry name" value="Acylphosphatase/BLUF domain-like"/>
    <property type="match status" value="1"/>
</dbReference>
<dbReference type="PANTHER" id="PTHR47268">
    <property type="entry name" value="ACYLPHOSPHATASE"/>
    <property type="match status" value="1"/>
</dbReference>
<evidence type="ECO:0000256" key="5">
    <source>
        <dbReference type="PROSITE-ProRule" id="PRU00520"/>
    </source>
</evidence>
<evidence type="ECO:0000313" key="9">
    <source>
        <dbReference type="Proteomes" id="UP000005870"/>
    </source>
</evidence>